<reference evidence="4 5" key="1">
    <citation type="submission" date="2018-03" db="EMBL/GenBank/DDBJ databases">
        <title>Genomic Encyclopedia of Archaeal and Bacterial Type Strains, Phase II (KMG-II): from individual species to whole genera.</title>
        <authorList>
            <person name="Goeker M."/>
        </authorList>
    </citation>
    <scope>NUCLEOTIDE SEQUENCE [LARGE SCALE GENOMIC DNA]</scope>
    <source>
        <strain evidence="4 5">DSM 29328</strain>
    </source>
</reference>
<dbReference type="Proteomes" id="UP000239480">
    <property type="component" value="Unassembled WGS sequence"/>
</dbReference>
<feature type="region of interest" description="Disordered" evidence="1">
    <location>
        <begin position="233"/>
        <end position="271"/>
    </location>
</feature>
<protein>
    <submittedName>
        <fullName evidence="4">Replication initiation protein RepC</fullName>
    </submittedName>
</protein>
<feature type="compositionally biased region" description="Basic and acidic residues" evidence="1">
    <location>
        <begin position="256"/>
        <end position="266"/>
    </location>
</feature>
<organism evidence="4 5">
    <name type="scientific">Aliiruegeria haliotis</name>
    <dbReference type="NCBI Taxonomy" id="1280846"/>
    <lineage>
        <taxon>Bacteria</taxon>
        <taxon>Pseudomonadati</taxon>
        <taxon>Pseudomonadota</taxon>
        <taxon>Alphaproteobacteria</taxon>
        <taxon>Rhodobacterales</taxon>
        <taxon>Roseobacteraceae</taxon>
        <taxon>Aliiruegeria</taxon>
    </lineage>
</organism>
<dbReference type="NCBIfam" id="NF040974">
    <property type="entry name" value="RepABC_RepC"/>
    <property type="match status" value="1"/>
</dbReference>
<evidence type="ECO:0000256" key="1">
    <source>
        <dbReference type="SAM" id="MobiDB-lite"/>
    </source>
</evidence>
<gene>
    <name evidence="4" type="ORF">CLV78_113110</name>
</gene>
<dbReference type="Pfam" id="PF03428">
    <property type="entry name" value="RP-C"/>
    <property type="match status" value="1"/>
</dbReference>
<accession>A0A2T0RHA5</accession>
<dbReference type="EMBL" id="PVTD01000013">
    <property type="protein sequence ID" value="PRY20511.1"/>
    <property type="molecule type" value="Genomic_DNA"/>
</dbReference>
<dbReference type="InterPro" id="IPR021760">
    <property type="entry name" value="RepC_C"/>
</dbReference>
<proteinExistence type="predicted"/>
<name>A0A2T0RHA5_9RHOB</name>
<evidence type="ECO:0000259" key="2">
    <source>
        <dbReference type="Pfam" id="PF03428"/>
    </source>
</evidence>
<dbReference type="Gene3D" id="1.10.10.10">
    <property type="entry name" value="Winged helix-like DNA-binding domain superfamily/Winged helix DNA-binding domain"/>
    <property type="match status" value="1"/>
</dbReference>
<dbReference type="InterPro" id="IPR036388">
    <property type="entry name" value="WH-like_DNA-bd_sf"/>
</dbReference>
<evidence type="ECO:0000313" key="4">
    <source>
        <dbReference type="EMBL" id="PRY20511.1"/>
    </source>
</evidence>
<evidence type="ECO:0000313" key="5">
    <source>
        <dbReference type="Proteomes" id="UP000239480"/>
    </source>
</evidence>
<dbReference type="InterPro" id="IPR047611">
    <property type="entry name" value="RepABC_RepC"/>
</dbReference>
<feature type="domain" description="Plasmid replication protein C N-terminal" evidence="2">
    <location>
        <begin position="50"/>
        <end position="185"/>
    </location>
</feature>
<dbReference type="AlphaFoldDB" id="A0A2T0RHA5"/>
<comment type="caution">
    <text evidence="4">The sequence shown here is derived from an EMBL/GenBank/DDBJ whole genome shotgun (WGS) entry which is preliminary data.</text>
</comment>
<sequence length="380" mass="42899">MDGFLLPFSERNLGKRLGSCGPNGRREETMAFTKLSIRTADADASRGSISAAETDIWTIFRALRDARSVFGLRPGHIQTLQAMLSFLKPGHGETVFASNDSICQRVGGIDERTLRRHINRFVELGFIKRNDSSNRKRYRVRSSSGECISYGLSLTPLLQRASELIAIAHEMENNRRDRIFVRKQILTKLAHLEEHDPSNTFINHARRALRRKLSLTEYHALLADTDKECQTLYTPDNPPETVELPANDGQTVRHQSMSEEEKKDLDSNTGNEALKPDLLTSVCDQATSFSTERLRDWLDIENHARTLAPMMGIHPETFEKAKNAVGAQKASCAIFIMLQLGQRIRDFGAYFHSITLGQRQDQFDPVALIKRLSKTAMQTA</sequence>
<dbReference type="Pfam" id="PF11800">
    <property type="entry name" value="RP-C_C"/>
    <property type="match status" value="1"/>
</dbReference>
<dbReference type="InterPro" id="IPR005090">
    <property type="entry name" value="RepC_N"/>
</dbReference>
<feature type="domain" description="Plasmid replication protein C C-terminal" evidence="3">
    <location>
        <begin position="277"/>
        <end position="365"/>
    </location>
</feature>
<keyword evidence="5" id="KW-1185">Reference proteome</keyword>
<evidence type="ECO:0000259" key="3">
    <source>
        <dbReference type="Pfam" id="PF11800"/>
    </source>
</evidence>